<dbReference type="Pfam" id="PF02687">
    <property type="entry name" value="FtsX"/>
    <property type="match status" value="2"/>
</dbReference>
<keyword evidence="3 7" id="KW-0812">Transmembrane</keyword>
<sequence length="1084" mass="116613">MVSRMQKTILKETFREVRRSLGRFLAILILILLGVTFFVGFNAMGPDLSASATRYFAQSHFHNYRILSTIGFDNDDVQAIRSLKETENAQAFYTLDAIETYGGQSGVAHVMSLPESVDTLTVVRGRLPQSADECVVDEQKNGTTPRIGQTVTLTSGTDDDLSQKLHQTAFRVVGVVNSPSYLARDRGTSKIGNGKVSGLLFVQSGVFSLPAYTEVDVTAKGMNGLSVFSTPYYQKAAELGHALEKLAPVRTQVRHDELVNDANAQLADQQNAYDTQKAQADQALADAQAQIDGVQSRLDAAQVQLTQAEKQADAQMSATQAQIDSASDQLAEKTAAYQQGLVAYDQQAAAAQPKIDQAEQGLSALAANLQTVQAQQQALQAALSSGQADGSLSASEAQQMNVQLAALQQNMDALTQQQSAAQASLNTQQQQLAAAKSQLDETKRQLDASSAQLANQQAAFASAQKQSQDTFAQKQKELDAQKTTLEQSRQSFAAQQADTDQKLNDVAAQIADAKQRIADIEMPQWSVLSRDKNAGYTNLKSTLDRNNGISSILPILFFSIAALVCLTSMTRMVEERRTQIGTLKALGYGNGSILSQYLFYAGAASALGSAAGIVLGLCLLPRMLFHAYMSMFTMPVMDILAQPGIAAAAAGIALSLILFATAITCMGELRAVPSALLRPEAPKAGKRILLERIPFIWEHLSFSRKVTVRNLFRYKKRFWMTVLGVACCCAMLVSGFGLYDSISTQVSAREFGGILKYSLTVQMKDDASASQIADVAGALQKTSGVASLTENTQKTVTAKNGAASQQCSLMVPQQPAKFSDYIALRSVPGGLGKSGSPLSLTDSGVIITQQLAKNLGLKQGDTLTVQDDDTHSHRFRVSGIAENYLMNDVFITPAAYQDAYGSAADVNQLLVNLKAGASQNTISENAMKMDGVASVSLLSDLKQTFSDTVKSLNGMVAIVIFSALLLAAVVLFTLTSINIAERFREIATIKVLGFYDREVSGYVTRESYILTLIGIALGCAGGIVLHARILDAISVNNVMFVRSILPQSFLISAALTLVFTWLINLLAMRAMQKIDMVEALKGTE</sequence>
<feature type="transmembrane region" description="Helical" evidence="7">
    <location>
        <begin position="1007"/>
        <end position="1029"/>
    </location>
</feature>
<keyword evidence="2" id="KW-1003">Cell membrane</keyword>
<dbReference type="Proteomes" id="UP000001551">
    <property type="component" value="Chromosome"/>
</dbReference>
<name>E6U9H8_ETHHY</name>
<feature type="domain" description="ABC3 transporter permease C-terminal" evidence="8">
    <location>
        <begin position="958"/>
        <end position="1071"/>
    </location>
</feature>
<gene>
    <name evidence="9" type="ordered locus">Ethha_0592</name>
</gene>
<feature type="transmembrane region" description="Helical" evidence="7">
    <location>
        <begin position="952"/>
        <end position="974"/>
    </location>
</feature>
<keyword evidence="10" id="KW-1185">Reference proteome</keyword>
<evidence type="ECO:0000256" key="2">
    <source>
        <dbReference type="ARBA" id="ARBA00022475"/>
    </source>
</evidence>
<feature type="transmembrane region" description="Helical" evidence="7">
    <location>
        <begin position="21"/>
        <end position="41"/>
    </location>
</feature>
<reference evidence="9 10" key="1">
    <citation type="submission" date="2010-12" db="EMBL/GenBank/DDBJ databases">
        <title>Complete sequence of Ethanoligenens harbinense YUAN-3.</title>
        <authorList>
            <person name="Lucas S."/>
            <person name="Copeland A."/>
            <person name="Lapidus A."/>
            <person name="Cheng J.-F."/>
            <person name="Bruce D."/>
            <person name="Goodwin L."/>
            <person name="Pitluck S."/>
            <person name="Chertkov O."/>
            <person name="Misra M."/>
            <person name="Detter J.C."/>
            <person name="Han C."/>
            <person name="Tapia R."/>
            <person name="Land M."/>
            <person name="Hauser L."/>
            <person name="Jeffries C."/>
            <person name="Kyrpides N."/>
            <person name="Ivanova N."/>
            <person name="Mikhailova N."/>
            <person name="Wang A."/>
            <person name="Mouttaki H."/>
            <person name="He Z."/>
            <person name="Zhou J."/>
            <person name="Hemme C.L."/>
            <person name="Woyke T."/>
        </authorList>
    </citation>
    <scope>NUCLEOTIDE SEQUENCE [LARGE SCALE GENOMIC DNA]</scope>
    <source>
        <strain evidence="10">DSM 18485 / JCM 12961 / CGMCC 1.5033 / YUAN-3</strain>
    </source>
</reference>
<feature type="domain" description="ABC3 transporter permease C-terminal" evidence="8">
    <location>
        <begin position="552"/>
        <end position="663"/>
    </location>
</feature>
<evidence type="ECO:0000259" key="8">
    <source>
        <dbReference type="Pfam" id="PF02687"/>
    </source>
</evidence>
<dbReference type="eggNOG" id="COG0577">
    <property type="taxonomic scope" value="Bacteria"/>
</dbReference>
<dbReference type="EMBL" id="CP002400">
    <property type="protein sequence ID" value="ADU26169.1"/>
    <property type="molecule type" value="Genomic_DNA"/>
</dbReference>
<accession>E6U9H8</accession>
<dbReference type="HOGENOM" id="CLU_005531_0_0_9"/>
<evidence type="ECO:0000256" key="3">
    <source>
        <dbReference type="ARBA" id="ARBA00022692"/>
    </source>
</evidence>
<feature type="coiled-coil region" evidence="6">
    <location>
        <begin position="259"/>
        <end position="318"/>
    </location>
</feature>
<feature type="coiled-coil region" evidence="6">
    <location>
        <begin position="355"/>
        <end position="459"/>
    </location>
</feature>
<dbReference type="KEGG" id="eha:Ethha_0592"/>
<feature type="transmembrane region" description="Helical" evidence="7">
    <location>
        <begin position="645"/>
        <end position="669"/>
    </location>
</feature>
<dbReference type="InterPro" id="IPR038766">
    <property type="entry name" value="Membrane_comp_ABC_pdt"/>
</dbReference>
<comment type="subcellular location">
    <subcellularLocation>
        <location evidence="1">Cell membrane</location>
        <topology evidence="1">Multi-pass membrane protein</topology>
    </subcellularLocation>
</comment>
<dbReference type="eggNOG" id="COG1511">
    <property type="taxonomic scope" value="Bacteria"/>
</dbReference>
<feature type="transmembrane region" description="Helical" evidence="7">
    <location>
        <begin position="548"/>
        <end position="569"/>
    </location>
</feature>
<dbReference type="STRING" id="663278.Ethha_0592"/>
<feature type="transmembrane region" description="Helical" evidence="7">
    <location>
        <begin position="597"/>
        <end position="625"/>
    </location>
</feature>
<dbReference type="AlphaFoldDB" id="E6U9H8"/>
<dbReference type="PANTHER" id="PTHR30287:SF1">
    <property type="entry name" value="INNER MEMBRANE PROTEIN"/>
    <property type="match status" value="1"/>
</dbReference>
<protein>
    <recommendedName>
        <fullName evidence="8">ABC3 transporter permease C-terminal domain-containing protein</fullName>
    </recommendedName>
</protein>
<feature type="transmembrane region" description="Helical" evidence="7">
    <location>
        <begin position="718"/>
        <end position="739"/>
    </location>
</feature>
<organism evidence="9 10">
    <name type="scientific">Ethanoligenens harbinense (strain DSM 18485 / JCM 12961 / CGMCC 1.5033 / YUAN-3)</name>
    <dbReference type="NCBI Taxonomy" id="663278"/>
    <lineage>
        <taxon>Bacteria</taxon>
        <taxon>Bacillati</taxon>
        <taxon>Bacillota</taxon>
        <taxon>Clostridia</taxon>
        <taxon>Eubacteriales</taxon>
        <taxon>Oscillospiraceae</taxon>
        <taxon>Ethanoligenens</taxon>
    </lineage>
</organism>
<evidence type="ECO:0000256" key="6">
    <source>
        <dbReference type="SAM" id="Coils"/>
    </source>
</evidence>
<dbReference type="InterPro" id="IPR003838">
    <property type="entry name" value="ABC3_permease_C"/>
</dbReference>
<evidence type="ECO:0000256" key="4">
    <source>
        <dbReference type="ARBA" id="ARBA00022989"/>
    </source>
</evidence>
<evidence type="ECO:0000256" key="7">
    <source>
        <dbReference type="SAM" id="Phobius"/>
    </source>
</evidence>
<proteinExistence type="predicted"/>
<feature type="transmembrane region" description="Helical" evidence="7">
    <location>
        <begin position="1049"/>
        <end position="1067"/>
    </location>
</feature>
<evidence type="ECO:0000256" key="1">
    <source>
        <dbReference type="ARBA" id="ARBA00004651"/>
    </source>
</evidence>
<evidence type="ECO:0000313" key="9">
    <source>
        <dbReference type="EMBL" id="ADU26169.1"/>
    </source>
</evidence>
<dbReference type="GO" id="GO:0005886">
    <property type="term" value="C:plasma membrane"/>
    <property type="evidence" value="ECO:0007669"/>
    <property type="project" value="UniProtKB-SubCell"/>
</dbReference>
<keyword evidence="4 7" id="KW-1133">Transmembrane helix</keyword>
<keyword evidence="6" id="KW-0175">Coiled coil</keyword>
<keyword evidence="5 7" id="KW-0472">Membrane</keyword>
<dbReference type="PANTHER" id="PTHR30287">
    <property type="entry name" value="MEMBRANE COMPONENT OF PREDICTED ABC SUPERFAMILY METABOLITE UPTAKE TRANSPORTER"/>
    <property type="match status" value="1"/>
</dbReference>
<evidence type="ECO:0000313" key="10">
    <source>
        <dbReference type="Proteomes" id="UP000001551"/>
    </source>
</evidence>
<evidence type="ECO:0000256" key="5">
    <source>
        <dbReference type="ARBA" id="ARBA00023136"/>
    </source>
</evidence>